<evidence type="ECO:0000313" key="2">
    <source>
        <dbReference type="EMBL" id="BBP43513.1"/>
    </source>
</evidence>
<dbReference type="AlphaFoldDB" id="A0A6F8PN18"/>
<sequence>MSTWLILLQIFALALFIFLIWPHLKNEEWKEKFIQNKQAFSLLIVFVLILGFVLGMSVFLDVFFPVERLDK</sequence>
<dbReference type="Proteomes" id="UP000501466">
    <property type="component" value="Chromosome"/>
</dbReference>
<dbReference type="RefSeq" id="WP_173291304.1">
    <property type="nucleotide sequence ID" value="NZ_AP021888.1"/>
</dbReference>
<protein>
    <submittedName>
        <fullName evidence="2">Uncharacterized protein</fullName>
    </submittedName>
</protein>
<feature type="transmembrane region" description="Helical" evidence="1">
    <location>
        <begin position="6"/>
        <end position="24"/>
    </location>
</feature>
<proteinExistence type="predicted"/>
<keyword evidence="3" id="KW-1185">Reference proteome</keyword>
<feature type="transmembrane region" description="Helical" evidence="1">
    <location>
        <begin position="40"/>
        <end position="64"/>
    </location>
</feature>
<keyword evidence="1" id="KW-0472">Membrane</keyword>
<dbReference type="KEGG" id="tzo:THMIRHAT_12590"/>
<accession>A0A6F8PN18</accession>
<gene>
    <name evidence="2" type="ORF">THMIRHAT_12590</name>
</gene>
<organism evidence="2 3">
    <name type="scientific">Thiosulfativibrio zosterae</name>
    <dbReference type="NCBI Taxonomy" id="2675053"/>
    <lineage>
        <taxon>Bacteria</taxon>
        <taxon>Pseudomonadati</taxon>
        <taxon>Pseudomonadota</taxon>
        <taxon>Gammaproteobacteria</taxon>
        <taxon>Thiotrichales</taxon>
        <taxon>Piscirickettsiaceae</taxon>
        <taxon>Thiosulfativibrio</taxon>
    </lineage>
</organism>
<reference evidence="3" key="1">
    <citation type="submission" date="2019-11" db="EMBL/GenBank/DDBJ databases">
        <title>Isolation and characterization of two novel species in the genus Thiomicrorhabdus.</title>
        <authorList>
            <person name="Mochizuki J."/>
            <person name="Kojima H."/>
            <person name="Fukui M."/>
        </authorList>
    </citation>
    <scope>NUCLEOTIDE SEQUENCE [LARGE SCALE GENOMIC DNA]</scope>
    <source>
        <strain evidence="3">AkT22</strain>
    </source>
</reference>
<evidence type="ECO:0000313" key="3">
    <source>
        <dbReference type="Proteomes" id="UP000501466"/>
    </source>
</evidence>
<keyword evidence="1" id="KW-0812">Transmembrane</keyword>
<keyword evidence="1" id="KW-1133">Transmembrane helix</keyword>
<dbReference type="EMBL" id="AP021888">
    <property type="protein sequence ID" value="BBP43513.1"/>
    <property type="molecule type" value="Genomic_DNA"/>
</dbReference>
<evidence type="ECO:0000256" key="1">
    <source>
        <dbReference type="SAM" id="Phobius"/>
    </source>
</evidence>
<name>A0A6F8PN18_9GAMM</name>